<organism evidence="11 12">
    <name type="scientific">Aureococcus anophagefferens</name>
    <name type="common">Harmful bloom alga</name>
    <dbReference type="NCBI Taxonomy" id="44056"/>
    <lineage>
        <taxon>Eukaryota</taxon>
        <taxon>Sar</taxon>
        <taxon>Stramenopiles</taxon>
        <taxon>Ochrophyta</taxon>
        <taxon>Pelagophyceae</taxon>
        <taxon>Pelagomonadales</taxon>
        <taxon>Pelagomonadaceae</taxon>
        <taxon>Aureococcus</taxon>
    </lineage>
</organism>
<keyword evidence="12" id="KW-1185">Reference proteome</keyword>
<dbReference type="PANTHER" id="PTHR43407:SF1">
    <property type="entry name" value="LENGSIN"/>
    <property type="match status" value="1"/>
</dbReference>
<gene>
    <name evidence="11" type="ORF">SO694_00011174</name>
</gene>
<evidence type="ECO:0000256" key="9">
    <source>
        <dbReference type="SAM" id="MobiDB-lite"/>
    </source>
</evidence>
<proteinExistence type="inferred from homology"/>
<evidence type="ECO:0000256" key="1">
    <source>
        <dbReference type="ARBA" id="ARBA00006336"/>
    </source>
</evidence>
<evidence type="ECO:0000256" key="4">
    <source>
        <dbReference type="ARBA" id="ARBA00038790"/>
    </source>
</evidence>
<dbReference type="InterPro" id="IPR000868">
    <property type="entry name" value="Isochorismatase-like_dom"/>
</dbReference>
<evidence type="ECO:0000256" key="6">
    <source>
        <dbReference type="ARBA" id="ARBA00042675"/>
    </source>
</evidence>
<feature type="region of interest" description="Disordered" evidence="9">
    <location>
        <begin position="489"/>
        <end position="513"/>
    </location>
</feature>
<comment type="similarity">
    <text evidence="2 7 8">Belongs to the glutamine synthetase family.</text>
</comment>
<name>A0ABR1GF11_AURAN</name>
<dbReference type="Pfam" id="PF00857">
    <property type="entry name" value="Isochorismatase"/>
    <property type="match status" value="1"/>
</dbReference>
<feature type="compositionally biased region" description="Low complexity" evidence="9">
    <location>
        <begin position="495"/>
        <end position="509"/>
    </location>
</feature>
<evidence type="ECO:0000259" key="10">
    <source>
        <dbReference type="PROSITE" id="PS51987"/>
    </source>
</evidence>
<evidence type="ECO:0000256" key="2">
    <source>
        <dbReference type="ARBA" id="ARBA00009897"/>
    </source>
</evidence>
<comment type="subunit">
    <text evidence="4">Dodecamer. Interacts with BFSP2 and VIM.</text>
</comment>
<evidence type="ECO:0000256" key="5">
    <source>
        <dbReference type="ARBA" id="ARBA00039404"/>
    </source>
</evidence>
<accession>A0ABR1GF11</accession>
<dbReference type="SMART" id="SM01230">
    <property type="entry name" value="Gln-synt_C"/>
    <property type="match status" value="1"/>
</dbReference>
<dbReference type="InterPro" id="IPR008146">
    <property type="entry name" value="Gln_synth_cat_dom"/>
</dbReference>
<dbReference type="PROSITE" id="PS51987">
    <property type="entry name" value="GS_CATALYTIC"/>
    <property type="match status" value="1"/>
</dbReference>
<dbReference type="InterPro" id="IPR036380">
    <property type="entry name" value="Isochorismatase-like_sf"/>
</dbReference>
<dbReference type="EMBL" id="JBBJCI010000024">
    <property type="protein sequence ID" value="KAK7254478.1"/>
    <property type="molecule type" value="Genomic_DNA"/>
</dbReference>
<dbReference type="Pfam" id="PF00120">
    <property type="entry name" value="Gln-synt_C"/>
    <property type="match status" value="2"/>
</dbReference>
<comment type="similarity">
    <text evidence="1">Belongs to the isochorismatase family.</text>
</comment>
<dbReference type="Proteomes" id="UP001363151">
    <property type="component" value="Unassembled WGS sequence"/>
</dbReference>
<comment type="caution">
    <text evidence="11">The sequence shown here is derived from an EMBL/GenBank/DDBJ whole genome shotgun (WGS) entry which is preliminary data.</text>
</comment>
<reference evidence="11 12" key="1">
    <citation type="submission" date="2024-03" db="EMBL/GenBank/DDBJ databases">
        <title>Aureococcus anophagefferens CCMP1851 and Kratosvirus quantuckense: Draft genome of a second virus-susceptible host strain in the model system.</title>
        <authorList>
            <person name="Chase E."/>
            <person name="Truchon A.R."/>
            <person name="Schepens W."/>
            <person name="Wilhelm S.W."/>
        </authorList>
    </citation>
    <scope>NUCLEOTIDE SEQUENCE [LARGE SCALE GENOMIC DNA]</scope>
    <source>
        <strain evidence="11 12">CCMP1851</strain>
    </source>
</reference>
<dbReference type="CDD" id="cd00431">
    <property type="entry name" value="cysteine_hydrolases"/>
    <property type="match status" value="1"/>
</dbReference>
<evidence type="ECO:0000256" key="8">
    <source>
        <dbReference type="RuleBase" id="RU000384"/>
    </source>
</evidence>
<comment type="function">
    <text evidence="3">May act as a component of the cytoskeleton or as a chaperone for the reorganization of intermediate filament proteins during terminal differentiation in the lens. Does not seem to have enzymatic activity.</text>
</comment>
<evidence type="ECO:0000313" key="11">
    <source>
        <dbReference type="EMBL" id="KAK7254478.1"/>
    </source>
</evidence>
<evidence type="ECO:0000256" key="3">
    <source>
        <dbReference type="ARBA" id="ARBA00037583"/>
    </source>
</evidence>
<dbReference type="InterPro" id="IPR014746">
    <property type="entry name" value="Gln_synth/guanido_kin_cat_dom"/>
</dbReference>
<dbReference type="Gene3D" id="3.30.590.10">
    <property type="entry name" value="Glutamine synthetase/guanido kinase, catalytic domain"/>
    <property type="match status" value="2"/>
</dbReference>
<evidence type="ECO:0000313" key="12">
    <source>
        <dbReference type="Proteomes" id="UP001363151"/>
    </source>
</evidence>
<dbReference type="SUPFAM" id="SSF55931">
    <property type="entry name" value="Glutamine synthetase/guanido kinase"/>
    <property type="match status" value="1"/>
</dbReference>
<protein>
    <recommendedName>
        <fullName evidence="5">Lengsin</fullName>
    </recommendedName>
    <alternativeName>
        <fullName evidence="6">Glutamate-ammonia ligase domain-containing protein 1</fullName>
    </alternativeName>
</protein>
<feature type="domain" description="GS catalytic" evidence="10">
    <location>
        <begin position="339"/>
        <end position="644"/>
    </location>
</feature>
<sequence>MALSRELPLGKNAAVLVIDAQNYCWEQGKGIWAGAEAGAPSPYYWEQVEAATANIASILGVLRPSILGAARNDKRAEVLYTVIEALTPDARDHSLDYKISGLSVGKGSWEAQVVAGLAPGADDIVLPKGSSSVFCSTNVAYVLRNLGVDQVVLVGGLTDQCVESAVRDACDAGFLVTLVADACVTHSAERHANSLRAVAGYCRRATTAQVVAELAGGPAPGALDAASRRALDTKQPAYVRFEVVVDLNGKALSKTVPREHAGEGVFMYSGALAMGADARVLTFPKCVGDAGCPNWRLEPQWDTLQRLPWASSADRDVFRVYCETLRGSKADAPKLGACPRAACARRLAALKEAHGVDVYAASELEFVLTDDEQRPRFSGVDIFSTLQFVKCEDFAYAVAEQMRKVDVDVRTLNCEYGDGQLEITFAPKFGIAACDAASTFKTGVKELALRRNLRATFSSKPFGGPRGVGNGGHFNFSLWRGAAPATHAGDDADGLADGSAASSPAGLGPRRPHACARVKADPAGDAGSAYFEYRAPSAAANAYLVLAGLAAAGQDGLDRRLELPPPKAPDAARLPTSLPEALDALKADGVLAAALGDDLLEWFDLVKRAELAHVDAAKATFLEAGQTDDDATQSAWNDLYFAFL</sequence>
<dbReference type="PANTHER" id="PTHR43407">
    <property type="entry name" value="GLUTAMINE SYNTHETASE"/>
    <property type="match status" value="1"/>
</dbReference>
<dbReference type="Gene3D" id="3.40.50.850">
    <property type="entry name" value="Isochorismatase-like"/>
    <property type="match status" value="1"/>
</dbReference>
<dbReference type="SUPFAM" id="SSF52499">
    <property type="entry name" value="Isochorismatase-like hydrolases"/>
    <property type="match status" value="1"/>
</dbReference>
<evidence type="ECO:0000256" key="7">
    <source>
        <dbReference type="PROSITE-ProRule" id="PRU01331"/>
    </source>
</evidence>